<reference evidence="2 3" key="1">
    <citation type="submission" date="2019-03" db="EMBL/GenBank/DDBJ databases">
        <title>First draft genome of Liparis tanakae, snailfish: a comprehensive survey of snailfish specific genes.</title>
        <authorList>
            <person name="Kim W."/>
            <person name="Song I."/>
            <person name="Jeong J.-H."/>
            <person name="Kim D."/>
            <person name="Kim S."/>
            <person name="Ryu S."/>
            <person name="Song J.Y."/>
            <person name="Lee S.K."/>
        </authorList>
    </citation>
    <scope>NUCLEOTIDE SEQUENCE [LARGE SCALE GENOMIC DNA]</scope>
    <source>
        <tissue evidence="2">Muscle</tissue>
    </source>
</reference>
<evidence type="ECO:0000313" key="2">
    <source>
        <dbReference type="EMBL" id="TNN57319.1"/>
    </source>
</evidence>
<accession>A0A4Z2GV53</accession>
<name>A0A4Z2GV53_9TELE</name>
<dbReference type="AlphaFoldDB" id="A0A4Z2GV53"/>
<gene>
    <name evidence="2" type="ORF">EYF80_032395</name>
</gene>
<organism evidence="2 3">
    <name type="scientific">Liparis tanakae</name>
    <name type="common">Tanaka's snailfish</name>
    <dbReference type="NCBI Taxonomy" id="230148"/>
    <lineage>
        <taxon>Eukaryota</taxon>
        <taxon>Metazoa</taxon>
        <taxon>Chordata</taxon>
        <taxon>Craniata</taxon>
        <taxon>Vertebrata</taxon>
        <taxon>Euteleostomi</taxon>
        <taxon>Actinopterygii</taxon>
        <taxon>Neopterygii</taxon>
        <taxon>Teleostei</taxon>
        <taxon>Neoteleostei</taxon>
        <taxon>Acanthomorphata</taxon>
        <taxon>Eupercaria</taxon>
        <taxon>Perciformes</taxon>
        <taxon>Cottioidei</taxon>
        <taxon>Cottales</taxon>
        <taxon>Liparidae</taxon>
        <taxon>Liparis</taxon>
    </lineage>
</organism>
<protein>
    <submittedName>
        <fullName evidence="2">Uncharacterized protein</fullName>
    </submittedName>
</protein>
<keyword evidence="3" id="KW-1185">Reference proteome</keyword>
<evidence type="ECO:0000256" key="1">
    <source>
        <dbReference type="SAM" id="MobiDB-lite"/>
    </source>
</evidence>
<proteinExistence type="predicted"/>
<dbReference type="Proteomes" id="UP000314294">
    <property type="component" value="Unassembled WGS sequence"/>
</dbReference>
<evidence type="ECO:0000313" key="3">
    <source>
        <dbReference type="Proteomes" id="UP000314294"/>
    </source>
</evidence>
<comment type="caution">
    <text evidence="2">The sequence shown here is derived from an EMBL/GenBank/DDBJ whole genome shotgun (WGS) entry which is preliminary data.</text>
</comment>
<sequence>MKTLQRLVGFSHIKWKWTPARPRGLPVVHMMAPAHRTEPFLMITEVKTQTLDPRSGSPKTQTLDPGGL</sequence>
<feature type="region of interest" description="Disordered" evidence="1">
    <location>
        <begin position="48"/>
        <end position="68"/>
    </location>
</feature>
<dbReference type="EMBL" id="SRLO01000407">
    <property type="protein sequence ID" value="TNN57319.1"/>
    <property type="molecule type" value="Genomic_DNA"/>
</dbReference>